<gene>
    <name evidence="1" type="ORF">C1706_06320</name>
</gene>
<evidence type="ECO:0000313" key="1">
    <source>
        <dbReference type="EMBL" id="RXW32752.1"/>
    </source>
</evidence>
<comment type="caution">
    <text evidence="1">The sequence shown here is derived from an EMBL/GenBank/DDBJ whole genome shotgun (WGS) entry which is preliminary data.</text>
</comment>
<reference evidence="1 2" key="1">
    <citation type="submission" date="2018-01" db="EMBL/GenBank/DDBJ databases">
        <title>Lactibacter flavus gen. nov., sp. nov., a novel bacterium of the family Propionibacteriaceae isolated from raw milk and dairy products.</title>
        <authorList>
            <person name="Wenning M."/>
            <person name="Breitenwieser F."/>
            <person name="Huptas C."/>
            <person name="von Neubeck M."/>
            <person name="Busse H.-J."/>
            <person name="Scherer S."/>
        </authorList>
    </citation>
    <scope>NUCLEOTIDE SEQUENCE [LARGE SCALE GENOMIC DNA]</scope>
    <source>
        <strain evidence="1 2">VG341</strain>
    </source>
</reference>
<dbReference type="RefSeq" id="WP_164987458.1">
    <property type="nucleotide sequence ID" value="NZ_PPCV01000003.1"/>
</dbReference>
<dbReference type="EMBL" id="PPCV01000003">
    <property type="protein sequence ID" value="RXW32752.1"/>
    <property type="molecule type" value="Genomic_DNA"/>
</dbReference>
<accession>A0A4Q2EJC3</accession>
<dbReference type="AlphaFoldDB" id="A0A4Q2EJC3"/>
<name>A0A4Q2EJC3_9ACTN</name>
<protein>
    <recommendedName>
        <fullName evidence="3">EcsC family protein</fullName>
    </recommendedName>
</protein>
<evidence type="ECO:0000313" key="2">
    <source>
        <dbReference type="Proteomes" id="UP000290624"/>
    </source>
</evidence>
<proteinExistence type="predicted"/>
<organism evidence="1 2">
    <name type="scientific">Propioniciclava flava</name>
    <dbReference type="NCBI Taxonomy" id="2072026"/>
    <lineage>
        <taxon>Bacteria</taxon>
        <taxon>Bacillati</taxon>
        <taxon>Actinomycetota</taxon>
        <taxon>Actinomycetes</taxon>
        <taxon>Propionibacteriales</taxon>
        <taxon>Propionibacteriaceae</taxon>
        <taxon>Propioniciclava</taxon>
    </lineage>
</organism>
<evidence type="ECO:0008006" key="3">
    <source>
        <dbReference type="Google" id="ProtNLM"/>
    </source>
</evidence>
<dbReference type="Proteomes" id="UP000290624">
    <property type="component" value="Unassembled WGS sequence"/>
</dbReference>
<sequence length="322" mass="34772">MTSSEATTDRPRMSPYEAKAWTELDEFWQRKASRRSLPPKAEQAKDAAVARIKEAATATRGYISAVTPQPVKDIGGIVIDRALEPTAEAALGLIEWVTETVQEFSDPEAIYAHHRDQGRPVASLTDLRELDLEDLDEVTRGFVWRCRTTGVVEGAALGLITFVPIAGSVAAIGLDLIIMHALSTAIATRAAHAYGLDPAGDAGRNHLDRMIRKAWTAQAPKAGTVKGARDAFVEGAGRVRWSDKFRNDHRIAAAVEKLLKQVSNGQHIPIEKVVAKMPAIAVVTSAGINGTVLGSLAKTSVRYSQTIHLAQKHNLALPPNLT</sequence>
<keyword evidence="2" id="KW-1185">Reference proteome</keyword>